<dbReference type="InterPro" id="IPR003265">
    <property type="entry name" value="HhH-GPD_domain"/>
</dbReference>
<dbReference type="CDD" id="cd00056">
    <property type="entry name" value="ENDO3c"/>
    <property type="match status" value="1"/>
</dbReference>
<dbReference type="EMBL" id="CP003332">
    <property type="protein sequence ID" value="AFJ60877.1"/>
    <property type="molecule type" value="Genomic_DNA"/>
</dbReference>
<gene>
    <name evidence="7" type="primary">yfjP</name>
    <name evidence="7" type="ORF">MUS_0827</name>
</gene>
<dbReference type="GO" id="GO:0032131">
    <property type="term" value="F:alkylated DNA binding"/>
    <property type="evidence" value="ECO:0007669"/>
    <property type="project" value="TreeGrafter"/>
</dbReference>
<protein>
    <recommendedName>
        <fullName evidence="3">DNA-3-methyladenine glycosylase II</fullName>
        <ecNumber evidence="3">3.2.2.21</ecNumber>
    </recommendedName>
</protein>
<evidence type="ECO:0000259" key="6">
    <source>
        <dbReference type="SMART" id="SM00478"/>
    </source>
</evidence>
<dbReference type="PATRIC" id="fig|1126211.3.peg.790"/>
<dbReference type="PANTHER" id="PTHR43003:SF5">
    <property type="entry name" value="DNA-3-METHYLADENINE GLYCOSYLASE"/>
    <property type="match status" value="1"/>
</dbReference>
<reference evidence="7 8" key="1">
    <citation type="journal article" date="2012" name="J. Biotechnol.">
        <title>Genome sequence of the plant growth promoting strain Bacillus amyloliquefaciens subsp. plantarum B9601-Y2 and expression of mersacidin and other secondary metabolites.</title>
        <authorList>
            <person name="He P."/>
            <person name="Hao K."/>
            <person name="Blom J."/>
            <person name="Ruckert C."/>
            <person name="Vater J."/>
            <person name="Mao Z."/>
            <person name="Wu Y."/>
            <person name="Hou M."/>
            <person name="He P."/>
            <person name="He Y."/>
            <person name="Borriss R."/>
        </authorList>
    </citation>
    <scope>NUCLEOTIDE SEQUENCE [LARGE SCALE GENOMIC DNA]</scope>
    <source>
        <strain evidence="7">Y2</strain>
    </source>
</reference>
<dbReference type="GO" id="GO:0032993">
    <property type="term" value="C:protein-DNA complex"/>
    <property type="evidence" value="ECO:0007669"/>
    <property type="project" value="TreeGrafter"/>
</dbReference>
<evidence type="ECO:0000313" key="8">
    <source>
        <dbReference type="Proteomes" id="UP000002878"/>
    </source>
</evidence>
<keyword evidence="7" id="KW-0328">Glycosyltransferase</keyword>
<dbReference type="GO" id="GO:0006307">
    <property type="term" value="P:DNA alkylation repair"/>
    <property type="evidence" value="ECO:0007669"/>
    <property type="project" value="TreeGrafter"/>
</dbReference>
<dbReference type="SMART" id="SM00478">
    <property type="entry name" value="ENDO3c"/>
    <property type="match status" value="1"/>
</dbReference>
<evidence type="ECO:0000256" key="1">
    <source>
        <dbReference type="ARBA" id="ARBA00000086"/>
    </source>
</evidence>
<dbReference type="GO" id="GO:0043916">
    <property type="term" value="F:DNA-7-methylguanine glycosylase activity"/>
    <property type="evidence" value="ECO:0007669"/>
    <property type="project" value="TreeGrafter"/>
</dbReference>
<feature type="domain" description="HhH-GPD" evidence="6">
    <location>
        <begin position="150"/>
        <end position="309"/>
    </location>
</feature>
<proteinExistence type="inferred from homology"/>
<dbReference type="HOGENOM" id="CLU_000445_72_3_9"/>
<dbReference type="GO" id="GO:0016757">
    <property type="term" value="F:glycosyltransferase activity"/>
    <property type="evidence" value="ECO:0007669"/>
    <property type="project" value="UniProtKB-KW"/>
</dbReference>
<dbReference type="Pfam" id="PF00730">
    <property type="entry name" value="HhH-GPD"/>
    <property type="match status" value="1"/>
</dbReference>
<dbReference type="EC" id="3.2.2.21" evidence="3"/>
<dbReference type="PANTHER" id="PTHR43003">
    <property type="entry name" value="DNA-3-METHYLADENINE GLYCOSYLASE"/>
    <property type="match status" value="1"/>
</dbReference>
<keyword evidence="4" id="KW-0227">DNA damage</keyword>
<dbReference type="SUPFAM" id="SSF48150">
    <property type="entry name" value="DNA-glycosylase"/>
    <property type="match status" value="1"/>
</dbReference>
<dbReference type="Proteomes" id="UP000002878">
    <property type="component" value="Chromosome"/>
</dbReference>
<dbReference type="AlphaFoldDB" id="I2C2K3"/>
<accession>I2C2K3</accession>
<evidence type="ECO:0000256" key="3">
    <source>
        <dbReference type="ARBA" id="ARBA00012000"/>
    </source>
</evidence>
<dbReference type="GO" id="GO:0008725">
    <property type="term" value="F:DNA-3-methyladenine glycosylase activity"/>
    <property type="evidence" value="ECO:0007669"/>
    <property type="project" value="TreeGrafter"/>
</dbReference>
<evidence type="ECO:0000313" key="7">
    <source>
        <dbReference type="EMBL" id="AFJ60877.1"/>
    </source>
</evidence>
<dbReference type="InterPro" id="IPR051912">
    <property type="entry name" value="Alkylbase_DNA_Glycosylase/TA"/>
</dbReference>
<keyword evidence="5" id="KW-0234">DNA repair</keyword>
<evidence type="ECO:0000256" key="5">
    <source>
        <dbReference type="ARBA" id="ARBA00023204"/>
    </source>
</evidence>
<evidence type="ECO:0000256" key="2">
    <source>
        <dbReference type="ARBA" id="ARBA00010817"/>
    </source>
</evidence>
<comment type="catalytic activity">
    <reaction evidence="1">
        <text>Hydrolysis of alkylated DNA, releasing 3-methyladenine, 3-methylguanine, 7-methylguanine and 7-methyladenine.</text>
        <dbReference type="EC" id="3.2.2.21"/>
    </reaction>
</comment>
<dbReference type="GO" id="GO:0006285">
    <property type="term" value="P:base-excision repair, AP site formation"/>
    <property type="evidence" value="ECO:0007669"/>
    <property type="project" value="TreeGrafter"/>
</dbReference>
<dbReference type="Gene3D" id="1.10.340.30">
    <property type="entry name" value="Hypothetical protein, domain 2"/>
    <property type="match status" value="1"/>
</dbReference>
<comment type="similarity">
    <text evidence="2">Belongs to the alkylbase DNA glycosidase AlkA family.</text>
</comment>
<name>I2C2K3_BACAY</name>
<organism evidence="7 8">
    <name type="scientific">Bacillus amyloliquefaciens (strain Y2)</name>
    <name type="common">Bacillus amyloliquefaciens subsp. plantarum (strain B9601-Y2)</name>
    <dbReference type="NCBI Taxonomy" id="1155777"/>
    <lineage>
        <taxon>Bacteria</taxon>
        <taxon>Bacillati</taxon>
        <taxon>Bacillota</taxon>
        <taxon>Bacilli</taxon>
        <taxon>Bacillales</taxon>
        <taxon>Bacillaceae</taxon>
        <taxon>Bacillus</taxon>
        <taxon>Bacillus amyloliquefaciens group</taxon>
    </lineage>
</organism>
<sequence length="310" mass="35362">MKKSIRIAARPLHDILGQKGVEHMWKETVSVTPPYHFDKVLERLSLDPLNAVDLHARSIKVPLRTQDGKLSVITVQGEGTAADPVFLVSGETDREEMIERIKHIFQWEQPLQPVLDHFSKTNLSALFEEHAGTPLVLEYDVYNCLMKCIIHQQLNLSFAFTLTERFVHAFGEQKDGVWCYPEPKTIAALDYQDLRKLQFSMRKAEYAIDISRMIADGALNLAELTHLSDEGIMKKLITIRGIGPWTVQNVLMFGLGRPNLFPLADIGLQNAVKRRFALEDKPSKDVMLQVSSEWAPYLSYASLYLWRSIE</sequence>
<dbReference type="FunFam" id="1.10.340.30:FF:000004">
    <property type="entry name" value="DNA-3-methyladenine glycosylase II"/>
    <property type="match status" value="1"/>
</dbReference>
<dbReference type="GO" id="GO:0005737">
    <property type="term" value="C:cytoplasm"/>
    <property type="evidence" value="ECO:0007669"/>
    <property type="project" value="TreeGrafter"/>
</dbReference>
<keyword evidence="7" id="KW-0808">Transferase</keyword>
<dbReference type="Gene3D" id="1.10.1670.40">
    <property type="match status" value="1"/>
</dbReference>
<evidence type="ECO:0000256" key="4">
    <source>
        <dbReference type="ARBA" id="ARBA00022763"/>
    </source>
</evidence>
<dbReference type="InterPro" id="IPR011257">
    <property type="entry name" value="DNA_glycosylase"/>
</dbReference>
<dbReference type="KEGG" id="bqy:MUS_0827"/>